<feature type="region of interest" description="Disordered" evidence="1">
    <location>
        <begin position="207"/>
        <end position="234"/>
    </location>
</feature>
<keyword evidence="3" id="KW-1185">Reference proteome</keyword>
<evidence type="ECO:0000313" key="2">
    <source>
        <dbReference type="EMBL" id="MEU3555454.1"/>
    </source>
</evidence>
<name>A0ABV2YIB2_9ACTN</name>
<dbReference type="Proteomes" id="UP001550850">
    <property type="component" value="Unassembled WGS sequence"/>
</dbReference>
<evidence type="ECO:0000256" key="1">
    <source>
        <dbReference type="SAM" id="MobiDB-lite"/>
    </source>
</evidence>
<keyword evidence="2" id="KW-0378">Hydrolase</keyword>
<dbReference type="PROSITE" id="PS00175">
    <property type="entry name" value="PG_MUTASE"/>
    <property type="match status" value="1"/>
</dbReference>
<dbReference type="Gene3D" id="3.40.50.1240">
    <property type="entry name" value="Phosphoglycerate mutase-like"/>
    <property type="match status" value="1"/>
</dbReference>
<dbReference type="EMBL" id="JBEZUR010000019">
    <property type="protein sequence ID" value="MEU3555454.1"/>
    <property type="molecule type" value="Genomic_DNA"/>
</dbReference>
<dbReference type="EC" id="3.1.3.-" evidence="2"/>
<proteinExistence type="predicted"/>
<evidence type="ECO:0000313" key="3">
    <source>
        <dbReference type="Proteomes" id="UP001550850"/>
    </source>
</evidence>
<protein>
    <submittedName>
        <fullName evidence="2">Histidine phosphatase family protein</fullName>
        <ecNumber evidence="2">3.1.3.-</ecNumber>
    </submittedName>
</protein>
<dbReference type="Pfam" id="PF00300">
    <property type="entry name" value="His_Phos_1"/>
    <property type="match status" value="1"/>
</dbReference>
<reference evidence="2 3" key="1">
    <citation type="submission" date="2024-06" db="EMBL/GenBank/DDBJ databases">
        <title>The Natural Products Discovery Center: Release of the First 8490 Sequenced Strains for Exploring Actinobacteria Biosynthetic Diversity.</title>
        <authorList>
            <person name="Kalkreuter E."/>
            <person name="Kautsar S.A."/>
            <person name="Yang D."/>
            <person name="Bader C.D."/>
            <person name="Teijaro C.N."/>
            <person name="Fluegel L."/>
            <person name="Davis C.M."/>
            <person name="Simpson J.R."/>
            <person name="Lauterbach L."/>
            <person name="Steele A.D."/>
            <person name="Gui C."/>
            <person name="Meng S."/>
            <person name="Li G."/>
            <person name="Viehrig K."/>
            <person name="Ye F."/>
            <person name="Su P."/>
            <person name="Kiefer A.F."/>
            <person name="Nichols A."/>
            <person name="Cepeda A.J."/>
            <person name="Yan W."/>
            <person name="Fan B."/>
            <person name="Jiang Y."/>
            <person name="Adhikari A."/>
            <person name="Zheng C.-J."/>
            <person name="Schuster L."/>
            <person name="Cowan T.M."/>
            <person name="Smanski M.J."/>
            <person name="Chevrette M.G."/>
            <person name="De Carvalho L.P.S."/>
            <person name="Shen B."/>
        </authorList>
    </citation>
    <scope>NUCLEOTIDE SEQUENCE [LARGE SCALE GENOMIC DNA]</scope>
    <source>
        <strain evidence="2 3">NPDC038104</strain>
    </source>
</reference>
<dbReference type="SMART" id="SM00855">
    <property type="entry name" value="PGAM"/>
    <property type="match status" value="1"/>
</dbReference>
<accession>A0ABV2YIB2</accession>
<gene>
    <name evidence="2" type="ORF">AB0E65_14735</name>
</gene>
<dbReference type="PANTHER" id="PTHR46192">
    <property type="entry name" value="BROAD-RANGE ACID PHOSPHATASE DET1"/>
    <property type="match status" value="1"/>
</dbReference>
<dbReference type="RefSeq" id="WP_108952012.1">
    <property type="nucleotide sequence ID" value="NZ_BEVZ01000002.1"/>
</dbReference>
<dbReference type="InterPro" id="IPR029033">
    <property type="entry name" value="His_PPase_superfam"/>
</dbReference>
<dbReference type="InterPro" id="IPR052765">
    <property type="entry name" value="PGM-Related"/>
</dbReference>
<organism evidence="2 3">
    <name type="scientific">Streptomyces fragilis</name>
    <dbReference type="NCBI Taxonomy" id="67301"/>
    <lineage>
        <taxon>Bacteria</taxon>
        <taxon>Bacillati</taxon>
        <taxon>Actinomycetota</taxon>
        <taxon>Actinomycetes</taxon>
        <taxon>Kitasatosporales</taxon>
        <taxon>Streptomycetaceae</taxon>
        <taxon>Streptomyces</taxon>
    </lineage>
</organism>
<dbReference type="InterPro" id="IPR001345">
    <property type="entry name" value="PG/BPGM_mutase_AS"/>
</dbReference>
<dbReference type="InterPro" id="IPR013078">
    <property type="entry name" value="His_Pase_superF_clade-1"/>
</dbReference>
<sequence length="234" mass="27391">MPRPRRIVLVRHGESSGNADDSVYEQTPDHALPLTAQGWKQAEQTGRRLRELFGEERVSVYVSPYRRTHETFQGLGLHPARVRVREEPRLREQDWGNLQDPKDVARQKENRDTYGHFFYRFAQGESGADVYDRVGGFLESLFRSFEHPDHPPNVLLVTHGLAMRLFCMRWFHWTVDEFESLSNPGNGETRMLVLGENGKYTLDRPFDRWREPVPKAPGRRRGQPAGWQRDDRDH</sequence>
<dbReference type="CDD" id="cd07067">
    <property type="entry name" value="HP_PGM_like"/>
    <property type="match status" value="1"/>
</dbReference>
<dbReference type="SUPFAM" id="SSF53254">
    <property type="entry name" value="Phosphoglycerate mutase-like"/>
    <property type="match status" value="1"/>
</dbReference>
<comment type="caution">
    <text evidence="2">The sequence shown here is derived from an EMBL/GenBank/DDBJ whole genome shotgun (WGS) entry which is preliminary data.</text>
</comment>
<dbReference type="GO" id="GO:0016787">
    <property type="term" value="F:hydrolase activity"/>
    <property type="evidence" value="ECO:0007669"/>
    <property type="project" value="UniProtKB-KW"/>
</dbReference>